<gene>
    <name evidence="2" type="ORF">Mlute_00525</name>
</gene>
<feature type="region of interest" description="Disordered" evidence="1">
    <location>
        <begin position="39"/>
        <end position="70"/>
    </location>
</feature>
<reference evidence="2 3" key="1">
    <citation type="submission" date="2018-08" db="EMBL/GenBank/DDBJ databases">
        <title>Meiothermus luteus KCTC 52599 genome sequencing project.</title>
        <authorList>
            <person name="Da Costa M.S."/>
            <person name="Albuquerque L."/>
            <person name="Raposo P."/>
            <person name="Froufe H.J.C."/>
            <person name="Barroso C.S."/>
            <person name="Egas C."/>
        </authorList>
    </citation>
    <scope>NUCLEOTIDE SEQUENCE [LARGE SCALE GENOMIC DNA]</scope>
    <source>
        <strain evidence="2 3">KCTC 52599</strain>
    </source>
</reference>
<dbReference type="AlphaFoldDB" id="A0A399EVS1"/>
<evidence type="ECO:0000256" key="1">
    <source>
        <dbReference type="SAM" id="MobiDB-lite"/>
    </source>
</evidence>
<evidence type="ECO:0000313" key="3">
    <source>
        <dbReference type="Proteomes" id="UP000265800"/>
    </source>
</evidence>
<dbReference type="EMBL" id="QWKZ01000010">
    <property type="protein sequence ID" value="RIH88737.1"/>
    <property type="molecule type" value="Genomic_DNA"/>
</dbReference>
<comment type="caution">
    <text evidence="2">The sequence shown here is derived from an EMBL/GenBank/DDBJ whole genome shotgun (WGS) entry which is preliminary data.</text>
</comment>
<keyword evidence="3" id="KW-1185">Reference proteome</keyword>
<protein>
    <submittedName>
        <fullName evidence="2">Uncharacterized protein</fullName>
    </submittedName>
</protein>
<proteinExistence type="predicted"/>
<organism evidence="2 3">
    <name type="scientific">Meiothermus luteus</name>
    <dbReference type="NCBI Taxonomy" id="2026184"/>
    <lineage>
        <taxon>Bacteria</taxon>
        <taxon>Thermotogati</taxon>
        <taxon>Deinococcota</taxon>
        <taxon>Deinococci</taxon>
        <taxon>Thermales</taxon>
        <taxon>Thermaceae</taxon>
        <taxon>Meiothermus</taxon>
    </lineage>
</organism>
<name>A0A399EVS1_9DEIN</name>
<feature type="compositionally biased region" description="Pro residues" evidence="1">
    <location>
        <begin position="58"/>
        <end position="70"/>
    </location>
</feature>
<feature type="compositionally biased region" description="Basic residues" evidence="1">
    <location>
        <begin position="41"/>
        <end position="50"/>
    </location>
</feature>
<accession>A0A399EVS1</accession>
<sequence length="82" mass="9013">MEAHRQHPIYYLDAETLLVATYVWVDDALKALKAQGLKLPKGQKHQKATSRLRSPYAPTSPPYPTLPKPWPGGIGGFAGCRG</sequence>
<dbReference type="Proteomes" id="UP000265800">
    <property type="component" value="Unassembled WGS sequence"/>
</dbReference>
<evidence type="ECO:0000313" key="2">
    <source>
        <dbReference type="EMBL" id="RIH88737.1"/>
    </source>
</evidence>